<dbReference type="PANTHER" id="PTHR43537:SF24">
    <property type="entry name" value="GLUCONATE OPERON TRANSCRIPTIONAL REPRESSOR"/>
    <property type="match status" value="1"/>
</dbReference>
<dbReference type="SMART" id="SM00895">
    <property type="entry name" value="FCD"/>
    <property type="match status" value="1"/>
</dbReference>
<dbReference type="PROSITE" id="PS50949">
    <property type="entry name" value="HTH_GNTR"/>
    <property type="match status" value="1"/>
</dbReference>
<sequence>MDPLSRLANACTLTCIAAPFLSLFPDNAEMALSKNGIQRQSMADRVKQELLSRIMDGRMAPGARIVELQIAEEMQTSQGPVREALRELEAMDLIITEPYKGTRVRELTPKEIEDAYDVRAALEQLAAQLAAPTFKGNVDDLRKAANAVQTAAKRKDQRAYGTHDVKFHRMIVEAANNRALLRAWEALAYEVRIATRLGKTHIDLLAAQEVHWHLIDALEQGNGKAAGRMLAENVVAAFHQHK</sequence>
<dbReference type="Gene3D" id="1.10.10.10">
    <property type="entry name" value="Winged helix-like DNA-binding domain superfamily/Winged helix DNA-binding domain"/>
    <property type="match status" value="1"/>
</dbReference>
<dbReference type="CDD" id="cd07377">
    <property type="entry name" value="WHTH_GntR"/>
    <property type="match status" value="1"/>
</dbReference>
<dbReference type="Proteomes" id="UP000006056">
    <property type="component" value="Chromosome"/>
</dbReference>
<proteinExistence type="predicted"/>
<organism evidence="5 6">
    <name type="scientific">Terriglobus roseus (strain DSM 18391 / NRRL B-41598 / KBS 63)</name>
    <dbReference type="NCBI Taxonomy" id="926566"/>
    <lineage>
        <taxon>Bacteria</taxon>
        <taxon>Pseudomonadati</taxon>
        <taxon>Acidobacteriota</taxon>
        <taxon>Terriglobia</taxon>
        <taxon>Terriglobales</taxon>
        <taxon>Acidobacteriaceae</taxon>
        <taxon>Terriglobus</taxon>
    </lineage>
</organism>
<evidence type="ECO:0000313" key="6">
    <source>
        <dbReference type="Proteomes" id="UP000006056"/>
    </source>
</evidence>
<dbReference type="AlphaFoldDB" id="I3ZDR5"/>
<evidence type="ECO:0000313" key="5">
    <source>
        <dbReference type="EMBL" id="AFL87383.1"/>
    </source>
</evidence>
<dbReference type="Pfam" id="PF07729">
    <property type="entry name" value="FCD"/>
    <property type="match status" value="1"/>
</dbReference>
<dbReference type="GO" id="GO:0003677">
    <property type="term" value="F:DNA binding"/>
    <property type="evidence" value="ECO:0007669"/>
    <property type="project" value="UniProtKB-KW"/>
</dbReference>
<accession>I3ZDR5</accession>
<dbReference type="PANTHER" id="PTHR43537">
    <property type="entry name" value="TRANSCRIPTIONAL REGULATOR, GNTR FAMILY"/>
    <property type="match status" value="1"/>
</dbReference>
<dbReference type="HOGENOM" id="CLU_017584_5_2_0"/>
<dbReference type="GO" id="GO:0003700">
    <property type="term" value="F:DNA-binding transcription factor activity"/>
    <property type="evidence" value="ECO:0007669"/>
    <property type="project" value="InterPro"/>
</dbReference>
<dbReference type="InterPro" id="IPR008920">
    <property type="entry name" value="TF_FadR/GntR_C"/>
</dbReference>
<keyword evidence="3" id="KW-0804">Transcription</keyword>
<dbReference type="STRING" id="926566.Terro_1062"/>
<dbReference type="Gene3D" id="1.20.120.530">
    <property type="entry name" value="GntR ligand-binding domain-like"/>
    <property type="match status" value="1"/>
</dbReference>
<keyword evidence="2" id="KW-0238">DNA-binding</keyword>
<name>I3ZDR5_TERRK</name>
<keyword evidence="1" id="KW-0805">Transcription regulation</keyword>
<dbReference type="InterPro" id="IPR000524">
    <property type="entry name" value="Tscrpt_reg_HTH_GntR"/>
</dbReference>
<evidence type="ECO:0000256" key="3">
    <source>
        <dbReference type="ARBA" id="ARBA00023163"/>
    </source>
</evidence>
<evidence type="ECO:0000259" key="4">
    <source>
        <dbReference type="PROSITE" id="PS50949"/>
    </source>
</evidence>
<gene>
    <name evidence="5" type="ordered locus">Terro_1062</name>
</gene>
<dbReference type="EMBL" id="CP003379">
    <property type="protein sequence ID" value="AFL87383.1"/>
    <property type="molecule type" value="Genomic_DNA"/>
</dbReference>
<dbReference type="SUPFAM" id="SSF46785">
    <property type="entry name" value="Winged helix' DNA-binding domain"/>
    <property type="match status" value="1"/>
</dbReference>
<protein>
    <submittedName>
        <fullName evidence="5">Transcriptional regulator</fullName>
    </submittedName>
</protein>
<dbReference type="KEGG" id="trs:Terro_1062"/>
<dbReference type="SMART" id="SM00345">
    <property type="entry name" value="HTH_GNTR"/>
    <property type="match status" value="1"/>
</dbReference>
<reference evidence="5 6" key="1">
    <citation type="submission" date="2012-06" db="EMBL/GenBank/DDBJ databases">
        <title>Complete genome of Terriglobus roseus DSM 18391.</title>
        <authorList>
            <consortium name="US DOE Joint Genome Institute (JGI-PGF)"/>
            <person name="Lucas S."/>
            <person name="Copeland A."/>
            <person name="Lapidus A."/>
            <person name="Glavina del Rio T."/>
            <person name="Dalin E."/>
            <person name="Tice H."/>
            <person name="Bruce D."/>
            <person name="Goodwin L."/>
            <person name="Pitluck S."/>
            <person name="Peters L."/>
            <person name="Mikhailova N."/>
            <person name="Munk A.C.C."/>
            <person name="Kyrpides N."/>
            <person name="Mavromatis K."/>
            <person name="Ivanova N."/>
            <person name="Brettin T."/>
            <person name="Detter J.C."/>
            <person name="Han C."/>
            <person name="Larimer F."/>
            <person name="Land M."/>
            <person name="Hauser L."/>
            <person name="Markowitz V."/>
            <person name="Cheng J.-F."/>
            <person name="Hugenholtz P."/>
            <person name="Woyke T."/>
            <person name="Wu D."/>
            <person name="Brambilla E."/>
            <person name="Klenk H.-P."/>
            <person name="Eisen J.A."/>
        </authorList>
    </citation>
    <scope>NUCLEOTIDE SEQUENCE [LARGE SCALE GENOMIC DNA]</scope>
    <source>
        <strain evidence="6">DSM 18391 / NRRL B-41598 / KBS 63</strain>
    </source>
</reference>
<keyword evidence="6" id="KW-1185">Reference proteome</keyword>
<feature type="domain" description="HTH gntR-type" evidence="4">
    <location>
        <begin position="40"/>
        <end position="107"/>
    </location>
</feature>
<dbReference type="InterPro" id="IPR011711">
    <property type="entry name" value="GntR_C"/>
</dbReference>
<evidence type="ECO:0000256" key="2">
    <source>
        <dbReference type="ARBA" id="ARBA00023125"/>
    </source>
</evidence>
<dbReference type="OrthoDB" id="2592645at2"/>
<dbReference type="eggNOG" id="COG1802">
    <property type="taxonomic scope" value="Bacteria"/>
</dbReference>
<dbReference type="InterPro" id="IPR036388">
    <property type="entry name" value="WH-like_DNA-bd_sf"/>
</dbReference>
<evidence type="ECO:0000256" key="1">
    <source>
        <dbReference type="ARBA" id="ARBA00023015"/>
    </source>
</evidence>
<dbReference type="Pfam" id="PF00392">
    <property type="entry name" value="GntR"/>
    <property type="match status" value="1"/>
</dbReference>
<dbReference type="SUPFAM" id="SSF48008">
    <property type="entry name" value="GntR ligand-binding domain-like"/>
    <property type="match status" value="1"/>
</dbReference>
<dbReference type="InterPro" id="IPR036390">
    <property type="entry name" value="WH_DNA-bd_sf"/>
</dbReference>